<proteinExistence type="predicted"/>
<organism evidence="1 2">
    <name type="scientific">Actinomyces massiliensis F0489</name>
    <dbReference type="NCBI Taxonomy" id="1125718"/>
    <lineage>
        <taxon>Bacteria</taxon>
        <taxon>Bacillati</taxon>
        <taxon>Actinomycetota</taxon>
        <taxon>Actinomycetes</taxon>
        <taxon>Actinomycetales</taxon>
        <taxon>Actinomycetaceae</taxon>
        <taxon>Actinomyces</taxon>
    </lineage>
</organism>
<dbReference type="EMBL" id="AKFT01000211">
    <property type="protein sequence ID" value="EJF37017.1"/>
    <property type="molecule type" value="Genomic_DNA"/>
</dbReference>
<accession>J0MY52</accession>
<dbReference type="Proteomes" id="UP000002941">
    <property type="component" value="Unassembled WGS sequence"/>
</dbReference>
<name>J0MY52_9ACTO</name>
<reference evidence="1 2" key="1">
    <citation type="submission" date="2012-05" db="EMBL/GenBank/DDBJ databases">
        <authorList>
            <person name="Harkins D.M."/>
            <person name="Madupu R."/>
            <person name="Durkin A.S."/>
            <person name="Torralba M."/>
            <person name="Methe B."/>
            <person name="Sutton G.G."/>
            <person name="Nelson K.E."/>
        </authorList>
    </citation>
    <scope>NUCLEOTIDE SEQUENCE [LARGE SCALE GENOMIC DNA]</scope>
    <source>
        <strain evidence="1 2">F0489</strain>
    </source>
</reference>
<evidence type="ECO:0000313" key="1">
    <source>
        <dbReference type="EMBL" id="EJF37017.1"/>
    </source>
</evidence>
<sequence>MRQGYVHDLAPPGARLYSLSSSSRSVVFRAEIGSGSDGAARD</sequence>
<comment type="caution">
    <text evidence="1">The sequence shown here is derived from an EMBL/GenBank/DDBJ whole genome shotgun (WGS) entry which is preliminary data.</text>
</comment>
<dbReference type="AlphaFoldDB" id="J0MY52"/>
<evidence type="ECO:0000313" key="2">
    <source>
        <dbReference type="Proteomes" id="UP000002941"/>
    </source>
</evidence>
<gene>
    <name evidence="1" type="ORF">HMPREF1318_1387</name>
</gene>
<keyword evidence="2" id="KW-1185">Reference proteome</keyword>
<protein>
    <submittedName>
        <fullName evidence="1">Uncharacterized protein</fullName>
    </submittedName>
</protein>